<dbReference type="AlphaFoldDB" id="A0A5C3F8L5"/>
<feature type="region of interest" description="Disordered" evidence="1">
    <location>
        <begin position="959"/>
        <end position="1063"/>
    </location>
</feature>
<evidence type="ECO:0000256" key="1">
    <source>
        <dbReference type="SAM" id="MobiDB-lite"/>
    </source>
</evidence>
<feature type="region of interest" description="Disordered" evidence="1">
    <location>
        <begin position="305"/>
        <end position="421"/>
    </location>
</feature>
<dbReference type="OrthoDB" id="2554073at2759"/>
<proteinExistence type="predicted"/>
<feature type="compositionally biased region" description="Basic and acidic residues" evidence="1">
    <location>
        <begin position="893"/>
        <end position="904"/>
    </location>
</feature>
<name>A0A5C3F8L5_9BASI</name>
<feature type="region of interest" description="Disordered" evidence="1">
    <location>
        <begin position="541"/>
        <end position="587"/>
    </location>
</feature>
<feature type="region of interest" description="Disordered" evidence="1">
    <location>
        <begin position="831"/>
        <end position="941"/>
    </location>
</feature>
<evidence type="ECO:0000313" key="3">
    <source>
        <dbReference type="Proteomes" id="UP000323386"/>
    </source>
</evidence>
<feature type="compositionally biased region" description="Acidic residues" evidence="1">
    <location>
        <begin position="378"/>
        <end position="389"/>
    </location>
</feature>
<reference evidence="2 3" key="1">
    <citation type="submission" date="2018-03" db="EMBL/GenBank/DDBJ databases">
        <authorList>
            <person name="Guldener U."/>
        </authorList>
    </citation>
    <scope>NUCLEOTIDE SEQUENCE [LARGE SCALE GENOMIC DNA]</scope>
    <source>
        <strain evidence="2 3">DAOM196992</strain>
    </source>
</reference>
<dbReference type="EMBL" id="OOIP01000015">
    <property type="protein sequence ID" value="SPO39691.1"/>
    <property type="molecule type" value="Genomic_DNA"/>
</dbReference>
<feature type="compositionally biased region" description="Low complexity" evidence="1">
    <location>
        <begin position="340"/>
        <end position="349"/>
    </location>
</feature>
<protein>
    <submittedName>
        <fullName evidence="2">Uncharacterized protein</fullName>
    </submittedName>
</protein>
<feature type="compositionally biased region" description="Low complexity" evidence="1">
    <location>
        <begin position="870"/>
        <end position="887"/>
    </location>
</feature>
<feature type="compositionally biased region" description="Low complexity" evidence="1">
    <location>
        <begin position="545"/>
        <end position="555"/>
    </location>
</feature>
<feature type="region of interest" description="Disordered" evidence="1">
    <location>
        <begin position="48"/>
        <end position="133"/>
    </location>
</feature>
<sequence length="1163" mass="125378">MGRFSPAHWDDVFLAKVKSACIGALQQLNDEGEIDSSLSARESRLMGLLNQASSPRDVDTTDTTSGESDTDLAHRPPLRSNRALPLRSSSSRTTLFDDAGTGTGIGTDPGPSSGHVHIATPRPASPSLPPRRRRKPALTFEQLAEQLEPEDPDLHRLCKLLTRKLHRRASRRYSSERASSPSSATLAASDPSRRRSHQQRGRPSVYVGTSEYRSLGRSLQDPGGPSRSRYDLGLDPPVDLRAPMTITIGRDGITTREGVRSRTLSRSLNARVNAIDRSLQRSLAARAAARADNLESDSIASAESLSARRTRMAGQDRTTAGRMEGDADTITSPSSSDEGAGPSRPASRLAPRRGEAAAEQSLPQSMRDALARLGPGGGDDDDDDDDDDAAIGPEPEATGDGGVGDAQGEAPDSQGAAPNGPRVRRAFIRIGREVEVLRSFLQRRINERLAEVWAEIAEEPPAQQATAGDRASSTVPWLAATGSIDVAGQLGDFVGSREVDRLRSALLKTLEAFDTALGQVWVSRLMEEDADQQLWRRLPADQRAEASAPASSRATTADRRDDAQDDGDDNSAHSLLSRQRQRGHDMQSSFLRASLWRTRNRARELQQHADSTAGAFGAGLFETGAASTAEDDQGTEHAGYTAAADGLGRLSEEEVAHRFFLHCLDQLVPAERGELRDSWRWRLSCWYFVHRSRRDIPDPAPRSEGRPADPVASAFARMTWTPYDEDPYKFARNLGGEGAEPTARPSASDDLLGAWAYADARDDPGVGLQGVLHALEGDEAKHALELQRSARLRAAQDRASRMATNIADPRQPRGTLPSALEAASRRLSSDALLGSDQQHAAAPSSSDREEANPDVSLTRTTSLSRRNAIRPAGSAGSRSISSLVSRRPSSRSDQPRQVRERAGDLSETLTPAIDAGVDVAEPPRRQQGSGRSSLDRSRSRSFTFVTTPAAVLGGRSAVEGAGASRSADSEGYFGSRREGDARRPPTVLGRRRRRGTSPGSEEGDEADVIRSLGLDGSVGAERYAAGAPPSSSSSPSSSPLLMPLLRGGEEMGGSGASTPLEARRATFEAYARRRRSRFHEMLMEAAQSDDQRLLDDDDEGEGRGAQRNDANLDEMLNLLFERRGDQGEGEDEVASQPYSSDAETTLAYGAGRLERALRGRASR</sequence>
<feature type="region of interest" description="Disordered" evidence="1">
    <location>
        <begin position="167"/>
        <end position="246"/>
    </location>
</feature>
<accession>A0A5C3F8L5</accession>
<feature type="compositionally biased region" description="Low complexity" evidence="1">
    <location>
        <begin position="1028"/>
        <end position="1045"/>
    </location>
</feature>
<evidence type="ECO:0000313" key="2">
    <source>
        <dbReference type="EMBL" id="SPO39691.1"/>
    </source>
</evidence>
<gene>
    <name evidence="2" type="ORF">PSFLO_05172</name>
</gene>
<keyword evidence="3" id="KW-1185">Reference proteome</keyword>
<dbReference type="Proteomes" id="UP000323386">
    <property type="component" value="Unassembled WGS sequence"/>
</dbReference>
<organism evidence="2 3">
    <name type="scientific">Pseudozyma flocculosa</name>
    <dbReference type="NCBI Taxonomy" id="84751"/>
    <lineage>
        <taxon>Eukaryota</taxon>
        <taxon>Fungi</taxon>
        <taxon>Dikarya</taxon>
        <taxon>Basidiomycota</taxon>
        <taxon>Ustilaginomycotina</taxon>
        <taxon>Ustilaginomycetes</taxon>
        <taxon>Ustilaginales</taxon>
        <taxon>Ustilaginaceae</taxon>
        <taxon>Pseudozyma</taxon>
    </lineage>
</organism>
<feature type="region of interest" description="Disordered" evidence="1">
    <location>
        <begin position="1084"/>
        <end position="1163"/>
    </location>
</feature>
<feature type="compositionally biased region" description="Low complexity" evidence="1">
    <location>
        <begin position="78"/>
        <end position="100"/>
    </location>
</feature>
<feature type="region of interest" description="Disordered" evidence="1">
    <location>
        <begin position="795"/>
        <end position="816"/>
    </location>
</feature>
<feature type="compositionally biased region" description="Low complexity" evidence="1">
    <location>
        <begin position="176"/>
        <end position="190"/>
    </location>
</feature>
<feature type="compositionally biased region" description="Polar residues" evidence="1">
    <location>
        <begin position="855"/>
        <end position="865"/>
    </location>
</feature>